<dbReference type="RefSeq" id="WP_256312929.1">
    <property type="nucleotide sequence ID" value="NZ_JANGAC010000022.1"/>
</dbReference>
<gene>
    <name evidence="2" type="ORF">NE686_20385</name>
</gene>
<evidence type="ECO:0000256" key="1">
    <source>
        <dbReference type="SAM" id="Phobius"/>
    </source>
</evidence>
<feature type="transmembrane region" description="Helical" evidence="1">
    <location>
        <begin position="80"/>
        <end position="97"/>
    </location>
</feature>
<sequence length="161" mass="17143">MAKIKKNLGISISVGLLSGIWVLIAEKLGVPAWPGFIGWSLFFFTGGNLEACKKSFPCIVLGPILAYLTVYTQTALNTSGITSALVVVALGFTMTIAQSFPLFAVCSVTFVSCNIYFASGSLFHSIVVTSIGLIIGIISVKFGALLDSIILKDKMVLRENN</sequence>
<dbReference type="Pfam" id="PF06496">
    <property type="entry name" value="DUF1097"/>
    <property type="match status" value="1"/>
</dbReference>
<dbReference type="InterPro" id="IPR009476">
    <property type="entry name" value="DUF1097"/>
</dbReference>
<accession>A0ABT1SG48</accession>
<dbReference type="EMBL" id="JANGAC010000022">
    <property type="protein sequence ID" value="MCQ4925475.1"/>
    <property type="molecule type" value="Genomic_DNA"/>
</dbReference>
<keyword evidence="1" id="KW-0472">Membrane</keyword>
<name>A0ABT1SG48_9FIRM</name>
<keyword evidence="1" id="KW-1133">Transmembrane helix</keyword>
<feature type="transmembrane region" description="Helical" evidence="1">
    <location>
        <begin position="56"/>
        <end position="74"/>
    </location>
</feature>
<feature type="transmembrane region" description="Helical" evidence="1">
    <location>
        <begin position="30"/>
        <end position="49"/>
    </location>
</feature>
<protein>
    <submittedName>
        <fullName evidence="2">DUF1097 domain-containing protein</fullName>
    </submittedName>
</protein>
<reference evidence="2 3" key="1">
    <citation type="submission" date="2022-06" db="EMBL/GenBank/DDBJ databases">
        <title>Isolation of gut microbiota from human fecal samples.</title>
        <authorList>
            <person name="Pamer E.G."/>
            <person name="Barat B."/>
            <person name="Waligurski E."/>
            <person name="Medina S."/>
            <person name="Paddock L."/>
            <person name="Mostad J."/>
        </authorList>
    </citation>
    <scope>NUCLEOTIDE SEQUENCE [LARGE SCALE GENOMIC DNA]</scope>
    <source>
        <strain evidence="2 3">DFI.7.95</strain>
    </source>
</reference>
<feature type="transmembrane region" description="Helical" evidence="1">
    <location>
        <begin position="125"/>
        <end position="146"/>
    </location>
</feature>
<comment type="caution">
    <text evidence="2">The sequence shown here is derived from an EMBL/GenBank/DDBJ whole genome shotgun (WGS) entry which is preliminary data.</text>
</comment>
<keyword evidence="3" id="KW-1185">Reference proteome</keyword>
<dbReference type="Proteomes" id="UP001524478">
    <property type="component" value="Unassembled WGS sequence"/>
</dbReference>
<feature type="transmembrane region" description="Helical" evidence="1">
    <location>
        <begin position="7"/>
        <end position="24"/>
    </location>
</feature>
<keyword evidence="1" id="KW-0812">Transmembrane</keyword>
<organism evidence="2 3">
    <name type="scientific">Tissierella carlieri</name>
    <dbReference type="NCBI Taxonomy" id="689904"/>
    <lineage>
        <taxon>Bacteria</taxon>
        <taxon>Bacillati</taxon>
        <taxon>Bacillota</taxon>
        <taxon>Tissierellia</taxon>
        <taxon>Tissierellales</taxon>
        <taxon>Tissierellaceae</taxon>
        <taxon>Tissierella</taxon>
    </lineage>
</organism>
<proteinExistence type="predicted"/>
<evidence type="ECO:0000313" key="2">
    <source>
        <dbReference type="EMBL" id="MCQ4925475.1"/>
    </source>
</evidence>
<evidence type="ECO:0000313" key="3">
    <source>
        <dbReference type="Proteomes" id="UP001524478"/>
    </source>
</evidence>